<accession>A0A0B2UP65</accession>
<reference evidence="1 2" key="1">
    <citation type="submission" date="2014-11" db="EMBL/GenBank/DDBJ databases">
        <title>Genetic blueprint of the zoonotic pathogen Toxocara canis.</title>
        <authorList>
            <person name="Zhu X.-Q."/>
            <person name="Korhonen P.K."/>
            <person name="Cai H."/>
            <person name="Young N.D."/>
            <person name="Nejsum P."/>
            <person name="von Samson-Himmelstjerna G."/>
            <person name="Boag P.R."/>
            <person name="Tan P."/>
            <person name="Li Q."/>
            <person name="Min J."/>
            <person name="Yang Y."/>
            <person name="Wang X."/>
            <person name="Fang X."/>
            <person name="Hall R.S."/>
            <person name="Hofmann A."/>
            <person name="Sternberg P.W."/>
            <person name="Jex A.R."/>
            <person name="Gasser R.B."/>
        </authorList>
    </citation>
    <scope>NUCLEOTIDE SEQUENCE [LARGE SCALE GENOMIC DNA]</scope>
    <source>
        <strain evidence="1">PN_DK_2014</strain>
    </source>
</reference>
<gene>
    <name evidence="1" type="ORF">Tcan_10280</name>
</gene>
<dbReference type="EMBL" id="JPKZ01022854">
    <property type="protein sequence ID" value="KHN70725.1"/>
    <property type="molecule type" value="Genomic_DNA"/>
</dbReference>
<dbReference type="Proteomes" id="UP000031036">
    <property type="component" value="Unassembled WGS sequence"/>
</dbReference>
<sequence>MQPATNVGIVEYTVTDVILLARNNKYWLTIALGKQRIRENRRGVLSSEALQERKYISTRPIVYAAASQITDSNIYYASTGMHTTEIELPPHLVGVQHLPHENIHVTLPHLRPVSRSSLAIAMRAEQLDVEHLEMRSNHLTFTASPTPSQVLYSFDDEPIYDMPPDDDTLYE</sequence>
<evidence type="ECO:0000313" key="2">
    <source>
        <dbReference type="Proteomes" id="UP000031036"/>
    </source>
</evidence>
<dbReference type="OrthoDB" id="547680at2759"/>
<dbReference type="AlphaFoldDB" id="A0A0B2UP65"/>
<dbReference type="STRING" id="6265.A0A0B2UP65"/>
<evidence type="ECO:0000313" key="1">
    <source>
        <dbReference type="EMBL" id="KHN70725.1"/>
    </source>
</evidence>
<organism evidence="1 2">
    <name type="scientific">Toxocara canis</name>
    <name type="common">Canine roundworm</name>
    <dbReference type="NCBI Taxonomy" id="6265"/>
    <lineage>
        <taxon>Eukaryota</taxon>
        <taxon>Metazoa</taxon>
        <taxon>Ecdysozoa</taxon>
        <taxon>Nematoda</taxon>
        <taxon>Chromadorea</taxon>
        <taxon>Rhabditida</taxon>
        <taxon>Spirurina</taxon>
        <taxon>Ascaridomorpha</taxon>
        <taxon>Ascaridoidea</taxon>
        <taxon>Toxocaridae</taxon>
        <taxon>Toxocara</taxon>
    </lineage>
</organism>
<comment type="caution">
    <text evidence="1">The sequence shown here is derived from an EMBL/GenBank/DDBJ whole genome shotgun (WGS) entry which is preliminary data.</text>
</comment>
<keyword evidence="2" id="KW-1185">Reference proteome</keyword>
<protein>
    <submittedName>
        <fullName evidence="1">Uncharacterized protein</fullName>
    </submittedName>
</protein>
<name>A0A0B2UP65_TOXCA</name>
<proteinExistence type="predicted"/>